<dbReference type="PANTHER" id="PTHR30204:SF69">
    <property type="entry name" value="MERR-FAMILY TRANSCRIPTIONAL REGULATOR"/>
    <property type="match status" value="1"/>
</dbReference>
<evidence type="ECO:0000256" key="1">
    <source>
        <dbReference type="ARBA" id="ARBA00022491"/>
    </source>
</evidence>
<evidence type="ECO:0000256" key="3">
    <source>
        <dbReference type="ARBA" id="ARBA00023125"/>
    </source>
</evidence>
<dbReference type="PRINTS" id="PR00040">
    <property type="entry name" value="HTHMERR"/>
</dbReference>
<dbReference type="InterPro" id="IPR009061">
    <property type="entry name" value="DNA-bd_dom_put_sf"/>
</dbReference>
<accession>A0A2W5BUR6</accession>
<evidence type="ECO:0000256" key="4">
    <source>
        <dbReference type="ARBA" id="ARBA00023163"/>
    </source>
</evidence>
<dbReference type="Pfam" id="PF13411">
    <property type="entry name" value="MerR_1"/>
    <property type="match status" value="1"/>
</dbReference>
<reference evidence="6 7" key="1">
    <citation type="submission" date="2017-08" db="EMBL/GenBank/DDBJ databases">
        <title>Infants hospitalized years apart are colonized by the same room-sourced microbial strains.</title>
        <authorList>
            <person name="Brooks B."/>
            <person name="Olm M.R."/>
            <person name="Firek B.A."/>
            <person name="Baker R."/>
            <person name="Thomas B.C."/>
            <person name="Morowitz M.J."/>
            <person name="Banfield J.F."/>
        </authorList>
    </citation>
    <scope>NUCLEOTIDE SEQUENCE [LARGE SCALE GENOMIC DNA]</scope>
    <source>
        <strain evidence="6">S2_018_000_R2_104</strain>
    </source>
</reference>
<dbReference type="Proteomes" id="UP000249557">
    <property type="component" value="Unassembled WGS sequence"/>
</dbReference>
<feature type="domain" description="HTH merR-type" evidence="5">
    <location>
        <begin position="2"/>
        <end position="71"/>
    </location>
</feature>
<evidence type="ECO:0000259" key="5">
    <source>
        <dbReference type="PROSITE" id="PS50937"/>
    </source>
</evidence>
<dbReference type="PANTHER" id="PTHR30204">
    <property type="entry name" value="REDOX-CYCLING DRUG-SENSING TRANSCRIPTIONAL ACTIVATOR SOXR"/>
    <property type="match status" value="1"/>
</dbReference>
<dbReference type="SMART" id="SM00422">
    <property type="entry name" value="HTH_MERR"/>
    <property type="match status" value="1"/>
</dbReference>
<keyword evidence="3" id="KW-0238">DNA-binding</keyword>
<comment type="caution">
    <text evidence="6">The sequence shown here is derived from an EMBL/GenBank/DDBJ whole genome shotgun (WGS) entry which is preliminary data.</text>
</comment>
<gene>
    <name evidence="6" type="ORF">DI626_07630</name>
</gene>
<dbReference type="EMBL" id="QFNK01000152">
    <property type="protein sequence ID" value="PZO85368.1"/>
    <property type="molecule type" value="Genomic_DNA"/>
</dbReference>
<keyword evidence="2" id="KW-0805">Transcription regulation</keyword>
<proteinExistence type="predicted"/>
<dbReference type="InterPro" id="IPR000551">
    <property type="entry name" value="MerR-type_HTH_dom"/>
</dbReference>
<dbReference type="AlphaFoldDB" id="A0A2W5BUR6"/>
<name>A0A2W5BUR6_9BACT</name>
<evidence type="ECO:0000256" key="2">
    <source>
        <dbReference type="ARBA" id="ARBA00023015"/>
    </source>
</evidence>
<keyword evidence="4" id="KW-0804">Transcription</keyword>
<evidence type="ECO:0000313" key="6">
    <source>
        <dbReference type="EMBL" id="PZO85368.1"/>
    </source>
</evidence>
<protein>
    <submittedName>
        <fullName evidence="6">Transcriptional regulator</fullName>
    </submittedName>
</protein>
<keyword evidence="1" id="KW-0678">Repressor</keyword>
<dbReference type="SUPFAM" id="SSF46955">
    <property type="entry name" value="Putative DNA-binding domain"/>
    <property type="match status" value="1"/>
</dbReference>
<sequence length="134" mass="15368">MTYRIGELSKLTGYSVESIRHYEKMGLLKTPPRTESGQRVYSENHLEILYAIKTFREITFGLQDISELIKSAQNGNFCENLQDLHGKYALLISEKKKELEANEKALMQVMLACVECPSKTNCLTKNCPLLKNRH</sequence>
<dbReference type="PROSITE" id="PS50937">
    <property type="entry name" value="HTH_MERR_2"/>
    <property type="match status" value="1"/>
</dbReference>
<dbReference type="InterPro" id="IPR047057">
    <property type="entry name" value="MerR_fam"/>
</dbReference>
<dbReference type="Gene3D" id="1.10.1660.10">
    <property type="match status" value="1"/>
</dbReference>
<organism evidence="6 7">
    <name type="scientific">Micavibrio aeruginosavorus</name>
    <dbReference type="NCBI Taxonomy" id="349221"/>
    <lineage>
        <taxon>Bacteria</taxon>
        <taxon>Pseudomonadati</taxon>
        <taxon>Bdellovibrionota</taxon>
        <taxon>Bdellovibrionia</taxon>
        <taxon>Bdellovibrionales</taxon>
        <taxon>Pseudobdellovibrionaceae</taxon>
        <taxon>Micavibrio</taxon>
    </lineage>
</organism>
<dbReference type="GO" id="GO:0003700">
    <property type="term" value="F:DNA-binding transcription factor activity"/>
    <property type="evidence" value="ECO:0007669"/>
    <property type="project" value="InterPro"/>
</dbReference>
<dbReference type="GO" id="GO:0003677">
    <property type="term" value="F:DNA binding"/>
    <property type="evidence" value="ECO:0007669"/>
    <property type="project" value="UniProtKB-KW"/>
</dbReference>
<evidence type="ECO:0000313" key="7">
    <source>
        <dbReference type="Proteomes" id="UP000249557"/>
    </source>
</evidence>